<name>A0ABQ6GS17_9GAMM</name>
<evidence type="ECO:0000313" key="2">
    <source>
        <dbReference type="EMBL" id="GLX78738.1"/>
    </source>
</evidence>
<dbReference type="RefSeq" id="WP_284244608.1">
    <property type="nucleotide sequence ID" value="NZ_BSST01000001.1"/>
</dbReference>
<accession>A0ABQ6GS17</accession>
<keyword evidence="1" id="KW-0732">Signal</keyword>
<feature type="signal peptide" evidence="1">
    <location>
        <begin position="1"/>
        <end position="18"/>
    </location>
</feature>
<gene>
    <name evidence="2" type="ORF">tinsulaeT_20780</name>
</gene>
<keyword evidence="3" id="KW-1185">Reference proteome</keyword>
<comment type="caution">
    <text evidence="2">The sequence shown here is derived from an EMBL/GenBank/DDBJ whole genome shotgun (WGS) entry which is preliminary data.</text>
</comment>
<dbReference type="Proteomes" id="UP001157186">
    <property type="component" value="Unassembled WGS sequence"/>
</dbReference>
<evidence type="ECO:0000313" key="3">
    <source>
        <dbReference type="Proteomes" id="UP001157186"/>
    </source>
</evidence>
<organism evidence="2 3">
    <name type="scientific">Thalassotalea insulae</name>
    <dbReference type="NCBI Taxonomy" id="2056778"/>
    <lineage>
        <taxon>Bacteria</taxon>
        <taxon>Pseudomonadati</taxon>
        <taxon>Pseudomonadota</taxon>
        <taxon>Gammaproteobacteria</taxon>
        <taxon>Alteromonadales</taxon>
        <taxon>Colwelliaceae</taxon>
        <taxon>Thalassotalea</taxon>
    </lineage>
</organism>
<proteinExistence type="predicted"/>
<sequence>MKKLVILGLSVVSLATVAEGNLTKLKVAADVVYFATDEVKQHGLPACVASASEQEWAVSLNTATGKAMYSLLVTASASNRKITVTSANDCADAVGFERAHSVELGEVNSSDDYAKSVYLYKADGVTKVGRFVSLYQDHADEFWYLPINNDVLSTSLQRYTPDGGNSSLYFKLLNCGGDGYADRASQVGRNKYRYGGKFYTSMPTSDGKGFQSKYEYRNGVLSCVNSANSSMITYPLDLTLGDPLCGENLCVLKEE</sequence>
<reference evidence="2 3" key="1">
    <citation type="submission" date="2023-03" db="EMBL/GenBank/DDBJ databases">
        <title>Draft genome sequence of Thalassotalea insulae KCTC 62186T.</title>
        <authorList>
            <person name="Sawabe T."/>
        </authorList>
    </citation>
    <scope>NUCLEOTIDE SEQUENCE [LARGE SCALE GENOMIC DNA]</scope>
    <source>
        <strain evidence="2 3">KCTC 62186</strain>
    </source>
</reference>
<feature type="chain" id="PRO_5045088370" evidence="1">
    <location>
        <begin position="19"/>
        <end position="255"/>
    </location>
</feature>
<dbReference type="EMBL" id="BSST01000001">
    <property type="protein sequence ID" value="GLX78738.1"/>
    <property type="molecule type" value="Genomic_DNA"/>
</dbReference>
<protein>
    <submittedName>
        <fullName evidence="2">Uncharacterized protein</fullName>
    </submittedName>
</protein>
<evidence type="ECO:0000256" key="1">
    <source>
        <dbReference type="SAM" id="SignalP"/>
    </source>
</evidence>